<dbReference type="EMBL" id="GBRH01180618">
    <property type="protein sequence ID" value="JAE17278.1"/>
    <property type="molecule type" value="Transcribed_RNA"/>
</dbReference>
<accession>A0A0A9G997</accession>
<protein>
    <submittedName>
        <fullName evidence="1">Uncharacterized protein</fullName>
    </submittedName>
</protein>
<reference evidence="1" key="2">
    <citation type="journal article" date="2015" name="Data Brief">
        <title>Shoot transcriptome of the giant reed, Arundo donax.</title>
        <authorList>
            <person name="Barrero R.A."/>
            <person name="Guerrero F.D."/>
            <person name="Moolhuijzen P."/>
            <person name="Goolsby J.A."/>
            <person name="Tidwell J."/>
            <person name="Bellgard S.E."/>
            <person name="Bellgard M.I."/>
        </authorList>
    </citation>
    <scope>NUCLEOTIDE SEQUENCE</scope>
    <source>
        <tissue evidence="1">Shoot tissue taken approximately 20 cm above the soil surface</tissue>
    </source>
</reference>
<sequence>MWFMSVPRGFSMQS</sequence>
<evidence type="ECO:0000313" key="1">
    <source>
        <dbReference type="EMBL" id="JAE17278.1"/>
    </source>
</evidence>
<proteinExistence type="predicted"/>
<reference evidence="1" key="1">
    <citation type="submission" date="2014-09" db="EMBL/GenBank/DDBJ databases">
        <authorList>
            <person name="Magalhaes I.L.F."/>
            <person name="Oliveira U."/>
            <person name="Santos F.R."/>
            <person name="Vidigal T.H.D.A."/>
            <person name="Brescovit A.D."/>
            <person name="Santos A.J."/>
        </authorList>
    </citation>
    <scope>NUCLEOTIDE SEQUENCE</scope>
    <source>
        <tissue evidence="1">Shoot tissue taken approximately 20 cm above the soil surface</tissue>
    </source>
</reference>
<organism evidence="1">
    <name type="scientific">Arundo donax</name>
    <name type="common">Giant reed</name>
    <name type="synonym">Donax arundinaceus</name>
    <dbReference type="NCBI Taxonomy" id="35708"/>
    <lineage>
        <taxon>Eukaryota</taxon>
        <taxon>Viridiplantae</taxon>
        <taxon>Streptophyta</taxon>
        <taxon>Embryophyta</taxon>
        <taxon>Tracheophyta</taxon>
        <taxon>Spermatophyta</taxon>
        <taxon>Magnoliopsida</taxon>
        <taxon>Liliopsida</taxon>
        <taxon>Poales</taxon>
        <taxon>Poaceae</taxon>
        <taxon>PACMAD clade</taxon>
        <taxon>Arundinoideae</taxon>
        <taxon>Arundineae</taxon>
        <taxon>Arundo</taxon>
    </lineage>
</organism>
<name>A0A0A9G997_ARUDO</name>